<dbReference type="AlphaFoldDB" id="A0A8K0C6U6"/>
<keyword evidence="4" id="KW-0479">Metal-binding</keyword>
<gene>
    <name evidence="8" type="ORF">ILUMI_27278</name>
</gene>
<evidence type="ECO:0000256" key="5">
    <source>
        <dbReference type="ARBA" id="ARBA00022884"/>
    </source>
</evidence>
<dbReference type="InterPro" id="IPR008858">
    <property type="entry name" value="TROVE_dom"/>
</dbReference>
<dbReference type="GO" id="GO:0005737">
    <property type="term" value="C:cytoplasm"/>
    <property type="evidence" value="ECO:0007669"/>
    <property type="project" value="UniProtKB-SubCell"/>
</dbReference>
<reference evidence="8" key="1">
    <citation type="submission" date="2019-08" db="EMBL/GenBank/DDBJ databases">
        <title>The genome of the North American firefly Photinus pyralis.</title>
        <authorList>
            <consortium name="Photinus pyralis genome working group"/>
            <person name="Fallon T.R."/>
            <person name="Sander Lower S.E."/>
            <person name="Weng J.-K."/>
        </authorList>
    </citation>
    <scope>NUCLEOTIDE SEQUENCE</scope>
    <source>
        <strain evidence="8">TRF0915ILg1</strain>
        <tissue evidence="8">Whole body</tissue>
    </source>
</reference>
<dbReference type="PROSITE" id="PS50988">
    <property type="entry name" value="TROVE"/>
    <property type="match status" value="1"/>
</dbReference>
<comment type="caution">
    <text evidence="8">The sequence shown here is derived from an EMBL/GenBank/DDBJ whole genome shotgun (WGS) entry which is preliminary data.</text>
</comment>
<dbReference type="EMBL" id="VTPC01091260">
    <property type="protein sequence ID" value="KAF2878887.1"/>
    <property type="molecule type" value="Genomic_DNA"/>
</dbReference>
<dbReference type="PANTHER" id="PTHR14202:SF0">
    <property type="entry name" value="RNA-BINDING PROTEIN RO60"/>
    <property type="match status" value="1"/>
</dbReference>
<evidence type="ECO:0000256" key="6">
    <source>
        <dbReference type="ARBA" id="ARBA00023274"/>
    </source>
</evidence>
<dbReference type="Proteomes" id="UP000801492">
    <property type="component" value="Unassembled WGS sequence"/>
</dbReference>
<protein>
    <recommendedName>
        <fullName evidence="7">TROVE domain-containing protein</fullName>
    </recommendedName>
</protein>
<dbReference type="SUPFAM" id="SSF53300">
    <property type="entry name" value="vWA-like"/>
    <property type="match status" value="1"/>
</dbReference>
<keyword evidence="5" id="KW-0694">RNA-binding</keyword>
<dbReference type="InterPro" id="IPR036465">
    <property type="entry name" value="vWFA_dom_sf"/>
</dbReference>
<dbReference type="InterPro" id="IPR040322">
    <property type="entry name" value="TROVE2"/>
</dbReference>
<evidence type="ECO:0000313" key="8">
    <source>
        <dbReference type="EMBL" id="KAF2878887.1"/>
    </source>
</evidence>
<feature type="domain" description="TROVE" evidence="7">
    <location>
        <begin position="1"/>
        <end position="354"/>
    </location>
</feature>
<comment type="subcellular location">
    <subcellularLocation>
        <location evidence="1">Cytoplasm</location>
    </subcellularLocation>
</comment>
<dbReference type="InterPro" id="IPR037214">
    <property type="entry name" value="TROVE_dom_sf"/>
</dbReference>
<evidence type="ECO:0000256" key="4">
    <source>
        <dbReference type="ARBA" id="ARBA00022723"/>
    </source>
</evidence>
<sequence>MDFELVNARICLKRFLYLGSEHPTMSMRKDIVEQSYQPDQIISIYNFVVENRFDEALEIIKAVYENGRTPSKNPIYFCLAMLACSKTSDYNKQRLYSFLSDILKFPDDLFCFIYFYSIQNKYFSSGIRNMITRYYLAKDLPTLVDEVARFKGFHSCTHKNLIRLAHVKTDCVLREVVFRYVMHGLQNVISIPNEYPESGYIIEHFTKFSALQHTNDEDLMVRLITELKCDQVQQIPPQFRNSKAVWIALIPMLDVSDLIVSLPKLLKLGFLKEGEPCLAKITEIFSNEAVIKDSNIHPVEVFIGLMDYLKYGKKKNVDVKLKEEHLLSISTPEVATALGEVMKVAMNQIKPINKRFLIGINLISDMLQPCFTNRNTSCLEIASFYLFILLKTEPYVTVIIFSERKVKPLAVDKESTYNDIFKMMKSMVNKKSLFLQKEIFNWATKNNQQFDVFMHFTLQGFVEKEDFAECVAEYRTKISPNAKLITFLLKKDNPAVAEAVPNAIDICGFKCQTDEHKEVKEVV</sequence>
<accession>A0A8K0C6U6</accession>
<dbReference type="Gene3D" id="3.40.50.410">
    <property type="entry name" value="von Willebrand factor, type A domain"/>
    <property type="match status" value="1"/>
</dbReference>
<dbReference type="GO" id="GO:1990904">
    <property type="term" value="C:ribonucleoprotein complex"/>
    <property type="evidence" value="ECO:0007669"/>
    <property type="project" value="UniProtKB-KW"/>
</dbReference>
<dbReference type="OrthoDB" id="6098064at2759"/>
<keyword evidence="9" id="KW-1185">Reference proteome</keyword>
<organism evidence="8 9">
    <name type="scientific">Ignelater luminosus</name>
    <name type="common">Cucubano</name>
    <name type="synonym">Pyrophorus luminosus</name>
    <dbReference type="NCBI Taxonomy" id="2038154"/>
    <lineage>
        <taxon>Eukaryota</taxon>
        <taxon>Metazoa</taxon>
        <taxon>Ecdysozoa</taxon>
        <taxon>Arthropoda</taxon>
        <taxon>Hexapoda</taxon>
        <taxon>Insecta</taxon>
        <taxon>Pterygota</taxon>
        <taxon>Neoptera</taxon>
        <taxon>Endopterygota</taxon>
        <taxon>Coleoptera</taxon>
        <taxon>Polyphaga</taxon>
        <taxon>Elateriformia</taxon>
        <taxon>Elateroidea</taxon>
        <taxon>Elateridae</taxon>
        <taxon>Agrypninae</taxon>
        <taxon>Pyrophorini</taxon>
        <taxon>Ignelater</taxon>
    </lineage>
</organism>
<dbReference type="GO" id="GO:0046872">
    <property type="term" value="F:metal ion binding"/>
    <property type="evidence" value="ECO:0007669"/>
    <property type="project" value="UniProtKB-KW"/>
</dbReference>
<dbReference type="GO" id="GO:0003723">
    <property type="term" value="F:RNA binding"/>
    <property type="evidence" value="ECO:0007669"/>
    <property type="project" value="UniProtKB-KW"/>
</dbReference>
<proteinExistence type="inferred from homology"/>
<keyword evidence="3" id="KW-0963">Cytoplasm</keyword>
<dbReference type="SUPFAM" id="SSF140864">
    <property type="entry name" value="TROVE domain-like"/>
    <property type="match status" value="1"/>
</dbReference>
<evidence type="ECO:0000256" key="1">
    <source>
        <dbReference type="ARBA" id="ARBA00004496"/>
    </source>
</evidence>
<evidence type="ECO:0000259" key="7">
    <source>
        <dbReference type="PROSITE" id="PS50988"/>
    </source>
</evidence>
<dbReference type="PANTHER" id="PTHR14202">
    <property type="entry name" value="60 KDA RIBONUCLEOPROTEIN SSA/RO"/>
    <property type="match status" value="1"/>
</dbReference>
<name>A0A8K0C6U6_IGNLU</name>
<evidence type="ECO:0000256" key="2">
    <source>
        <dbReference type="ARBA" id="ARBA00007814"/>
    </source>
</evidence>
<evidence type="ECO:0000313" key="9">
    <source>
        <dbReference type="Proteomes" id="UP000801492"/>
    </source>
</evidence>
<dbReference type="InterPro" id="IPR056800">
    <property type="entry name" value="vWA_Ro60"/>
</dbReference>
<keyword evidence="6" id="KW-0687">Ribonucleoprotein</keyword>
<evidence type="ECO:0000256" key="3">
    <source>
        <dbReference type="ARBA" id="ARBA00022490"/>
    </source>
</evidence>
<comment type="similarity">
    <text evidence="2">Belongs to the Ro 60 kDa family.</text>
</comment>
<dbReference type="Pfam" id="PF25045">
    <property type="entry name" value="vWA_Ro60"/>
    <property type="match status" value="1"/>
</dbReference>